<protein>
    <submittedName>
        <fullName evidence="2">Uncharacterized protein</fullName>
    </submittedName>
</protein>
<dbReference type="EMBL" id="PFBY01000025">
    <property type="protein sequence ID" value="PIR76435.1"/>
    <property type="molecule type" value="Genomic_DNA"/>
</dbReference>
<gene>
    <name evidence="2" type="ORF">COU32_01965</name>
</gene>
<evidence type="ECO:0000256" key="1">
    <source>
        <dbReference type="SAM" id="SignalP"/>
    </source>
</evidence>
<dbReference type="Proteomes" id="UP000231530">
    <property type="component" value="Unassembled WGS sequence"/>
</dbReference>
<dbReference type="AlphaFoldDB" id="A0A2H0TWC0"/>
<reference evidence="3" key="1">
    <citation type="submission" date="2017-09" db="EMBL/GenBank/DDBJ databases">
        <title>Depth-based differentiation of microbial function through sediment-hosted aquifers and enrichment of novel symbionts in the deep terrestrial subsurface.</title>
        <authorList>
            <person name="Probst A.J."/>
            <person name="Ladd B."/>
            <person name="Jarett J.K."/>
            <person name="Geller-Mcgrath D.E."/>
            <person name="Sieber C.M.K."/>
            <person name="Emerson J.B."/>
            <person name="Anantharaman K."/>
            <person name="Thomas B.C."/>
            <person name="Malmstrom R."/>
            <person name="Stieglmeier M."/>
            <person name="Klingl A."/>
            <person name="Woyke T."/>
            <person name="Ryan C.M."/>
            <person name="Banfield J.F."/>
        </authorList>
    </citation>
    <scope>NUCLEOTIDE SEQUENCE [LARGE SCALE GENOMIC DNA]</scope>
</reference>
<keyword evidence="1" id="KW-0732">Signal</keyword>
<accession>A0A2H0TWC0</accession>
<feature type="signal peptide" evidence="1">
    <location>
        <begin position="1"/>
        <end position="18"/>
    </location>
</feature>
<name>A0A2H0TWC0_9BACT</name>
<organism evidence="2 3">
    <name type="scientific">Candidatus Magasanikbacteria bacterium CG10_big_fil_rev_8_21_14_0_10_42_10</name>
    <dbReference type="NCBI Taxonomy" id="1974649"/>
    <lineage>
        <taxon>Bacteria</taxon>
        <taxon>Candidatus Magasanikiibacteriota</taxon>
    </lineage>
</organism>
<evidence type="ECO:0000313" key="2">
    <source>
        <dbReference type="EMBL" id="PIR76435.1"/>
    </source>
</evidence>
<evidence type="ECO:0000313" key="3">
    <source>
        <dbReference type="Proteomes" id="UP000231530"/>
    </source>
</evidence>
<comment type="caution">
    <text evidence="2">The sequence shown here is derived from an EMBL/GenBank/DDBJ whole genome shotgun (WGS) entry which is preliminary data.</text>
</comment>
<sequence length="149" mass="16040">MTMQRTVAAILAAFFCVACDMGSPTTSPTVTPQDAYTSDSQPLKPDDYYADTLQMTDTTTTADGCMEYPWLSSHNGAAVACASAELLARGEANHCNLELYEDATGTCIAKCQPAFHEYVSKIQQTNTGFTLQKSYGPIYCSFGSSVIVE</sequence>
<proteinExistence type="predicted"/>
<feature type="chain" id="PRO_5013950632" evidence="1">
    <location>
        <begin position="19"/>
        <end position="149"/>
    </location>
</feature>